<dbReference type="EMBL" id="UGPB01000001">
    <property type="protein sequence ID" value="STY31657.1"/>
    <property type="molecule type" value="Genomic_DNA"/>
</dbReference>
<dbReference type="AlphaFoldDB" id="A0A378M2X7"/>
<keyword evidence="2" id="KW-1185">Reference proteome</keyword>
<proteinExistence type="predicted"/>
<evidence type="ECO:0000313" key="1">
    <source>
        <dbReference type="EMBL" id="STY31657.1"/>
    </source>
</evidence>
<dbReference type="Proteomes" id="UP000255297">
    <property type="component" value="Unassembled WGS sequence"/>
</dbReference>
<dbReference type="STRING" id="1122170.GCA_000701265_01467"/>
<evidence type="ECO:0000313" key="2">
    <source>
        <dbReference type="Proteomes" id="UP000255297"/>
    </source>
</evidence>
<organism evidence="1 2">
    <name type="scientific">Legionella wadsworthii</name>
    <dbReference type="NCBI Taxonomy" id="28088"/>
    <lineage>
        <taxon>Bacteria</taxon>
        <taxon>Pseudomonadati</taxon>
        <taxon>Pseudomonadota</taxon>
        <taxon>Gammaproteobacteria</taxon>
        <taxon>Legionellales</taxon>
        <taxon>Legionellaceae</taxon>
        <taxon>Legionella</taxon>
    </lineage>
</organism>
<gene>
    <name evidence="1" type="ORF">NCTC11532_03003</name>
</gene>
<reference evidence="1 2" key="1">
    <citation type="submission" date="2018-06" db="EMBL/GenBank/DDBJ databases">
        <authorList>
            <consortium name="Pathogen Informatics"/>
            <person name="Doyle S."/>
        </authorList>
    </citation>
    <scope>NUCLEOTIDE SEQUENCE [LARGE SCALE GENOMIC DNA]</scope>
    <source>
        <strain evidence="1 2">NCTC11532</strain>
    </source>
</reference>
<accession>A0A378M2X7</accession>
<name>A0A378M2X7_9GAMM</name>
<protein>
    <submittedName>
        <fullName evidence="1">Uncharacterized protein</fullName>
    </submittedName>
</protein>
<sequence length="45" mass="5300">MDTHEALELELKAIRQFLLLLSISGRTGQMIYNLNKILQKEQDKR</sequence>